<dbReference type="AlphaFoldDB" id="A0A1A8XC06"/>
<protein>
    <submittedName>
        <fullName evidence="4">PIR Superfamily Protein</fullName>
    </submittedName>
</protein>
<gene>
    <name evidence="4" type="ORF">POVCU1_080110</name>
    <name evidence="3" type="ORF">POVCU2_0063060</name>
</gene>
<reference evidence="4" key="2">
    <citation type="submission" date="2016-05" db="EMBL/GenBank/DDBJ databases">
        <authorList>
            <person name="Lavstsen T."/>
            <person name="Jespersen J.S."/>
        </authorList>
    </citation>
    <scope>NUCLEOTIDE SEQUENCE [LARGE SCALE GENOMIC DNA]</scope>
</reference>
<organism evidence="4 5">
    <name type="scientific">Plasmodium ovale curtisi</name>
    <dbReference type="NCBI Taxonomy" id="864141"/>
    <lineage>
        <taxon>Eukaryota</taxon>
        <taxon>Sar</taxon>
        <taxon>Alveolata</taxon>
        <taxon>Apicomplexa</taxon>
        <taxon>Aconoidasida</taxon>
        <taxon>Haemosporida</taxon>
        <taxon>Plasmodiidae</taxon>
        <taxon>Plasmodium</taxon>
        <taxon>Plasmodium (Plasmodium)</taxon>
    </lineage>
</organism>
<keyword evidence="2" id="KW-0812">Transmembrane</keyword>
<proteinExistence type="predicted"/>
<dbReference type="EMBL" id="FLQU01000973">
    <property type="protein sequence ID" value="SBS90696.1"/>
    <property type="molecule type" value="Genomic_DNA"/>
</dbReference>
<feature type="transmembrane region" description="Helical" evidence="2">
    <location>
        <begin position="285"/>
        <end position="304"/>
    </location>
</feature>
<dbReference type="InterPro" id="IPR008780">
    <property type="entry name" value="Plasmodium_Vir"/>
</dbReference>
<accession>A0A1A8XC06</accession>
<keyword evidence="2" id="KW-0472">Membrane</keyword>
<sequence>MSIRGEDSFLKDLTERHTFLLELPLHGIYSFFYEPYSEGRENVSCTYQIDDKQAHASDFRQLCKAVETYLSELQGLISTHGLYDVTKGCEYLSYWIYDKIKHNNSSRENIPNLYNAIDSLKKYRGLNDKCSNIQDFNIPEDEFNKKKELYFHSENLFWIEKKYSTTVISDSSIYKKYLDECAEYYNDVMSNNYCKNKKDYKSELTDFSSKFNKTKNFLLNEKKIQITLEDLKPPELFECSPGAKGVSDVPPASPLDLASQQSPGTGYPSAQVADIEDTGTDPGTIAGTGLGISFVMFLSYLFFYKFRGYHHFIRPLIDNKKKTLNNLEDEDSKFFQTHEQKHINLDSALYHVNYHSIQDD</sequence>
<evidence type="ECO:0000313" key="5">
    <source>
        <dbReference type="Proteomes" id="UP000078546"/>
    </source>
</evidence>
<dbReference type="Proteomes" id="UP000078560">
    <property type="component" value="Unassembled WGS sequence"/>
</dbReference>
<dbReference type="Proteomes" id="UP000078546">
    <property type="component" value="Unassembled WGS sequence"/>
</dbReference>
<feature type="region of interest" description="Disordered" evidence="1">
    <location>
        <begin position="242"/>
        <end position="278"/>
    </location>
</feature>
<evidence type="ECO:0000256" key="2">
    <source>
        <dbReference type="SAM" id="Phobius"/>
    </source>
</evidence>
<evidence type="ECO:0000313" key="4">
    <source>
        <dbReference type="EMBL" id="SBT02728.1"/>
    </source>
</evidence>
<dbReference type="Pfam" id="PF05795">
    <property type="entry name" value="Plasmodium_Vir"/>
    <property type="match status" value="1"/>
</dbReference>
<dbReference type="EMBL" id="FLQV01003701">
    <property type="protein sequence ID" value="SBT02728.1"/>
    <property type="molecule type" value="Genomic_DNA"/>
</dbReference>
<evidence type="ECO:0000256" key="1">
    <source>
        <dbReference type="SAM" id="MobiDB-lite"/>
    </source>
</evidence>
<name>A0A1A8XC06_PLAOA</name>
<keyword evidence="2" id="KW-1133">Transmembrane helix</keyword>
<evidence type="ECO:0000313" key="3">
    <source>
        <dbReference type="EMBL" id="SBS90696.1"/>
    </source>
</evidence>
<reference evidence="5 6" key="1">
    <citation type="submission" date="2016-05" db="EMBL/GenBank/DDBJ databases">
        <authorList>
            <person name="Naeem Raeece"/>
        </authorList>
    </citation>
    <scope>NUCLEOTIDE SEQUENCE [LARGE SCALE GENOMIC DNA]</scope>
</reference>
<evidence type="ECO:0000313" key="6">
    <source>
        <dbReference type="Proteomes" id="UP000078560"/>
    </source>
</evidence>